<keyword evidence="3" id="KW-0808">Transferase</keyword>
<name>A0A1I7D4F0_9HYPH</name>
<dbReference type="PANTHER" id="PTHR45947:SF3">
    <property type="entry name" value="SULFOQUINOVOSYL TRANSFERASE SQD2"/>
    <property type="match status" value="1"/>
</dbReference>
<evidence type="ECO:0000313" key="3">
    <source>
        <dbReference type="EMBL" id="SFU06477.1"/>
    </source>
</evidence>
<dbReference type="Proteomes" id="UP000183371">
    <property type="component" value="Unassembled WGS sequence"/>
</dbReference>
<dbReference type="Pfam" id="PF13439">
    <property type="entry name" value="Glyco_transf_4"/>
    <property type="match status" value="1"/>
</dbReference>
<proteinExistence type="predicted"/>
<dbReference type="InterPro" id="IPR001296">
    <property type="entry name" value="Glyco_trans_1"/>
</dbReference>
<dbReference type="SUPFAM" id="SSF53756">
    <property type="entry name" value="UDP-Glycosyltransferase/glycogen phosphorylase"/>
    <property type="match status" value="1"/>
</dbReference>
<accession>A0A1I7D4F0</accession>
<dbReference type="CDD" id="cd03814">
    <property type="entry name" value="GT4-like"/>
    <property type="match status" value="1"/>
</dbReference>
<dbReference type="GO" id="GO:0016757">
    <property type="term" value="F:glycosyltransferase activity"/>
    <property type="evidence" value="ECO:0007669"/>
    <property type="project" value="InterPro"/>
</dbReference>
<dbReference type="InterPro" id="IPR050194">
    <property type="entry name" value="Glycosyltransferase_grp1"/>
</dbReference>
<evidence type="ECO:0000259" key="1">
    <source>
        <dbReference type="Pfam" id="PF00534"/>
    </source>
</evidence>
<gene>
    <name evidence="3" type="ORF">SAMN05444141_107275</name>
</gene>
<dbReference type="Gene3D" id="3.40.50.2000">
    <property type="entry name" value="Glycogen Phosphorylase B"/>
    <property type="match status" value="2"/>
</dbReference>
<dbReference type="AlphaFoldDB" id="A0A1I7D4F0"/>
<feature type="domain" description="Glycosyl transferase family 1" evidence="1">
    <location>
        <begin position="179"/>
        <end position="288"/>
    </location>
</feature>
<dbReference type="InterPro" id="IPR028098">
    <property type="entry name" value="Glyco_trans_4-like_N"/>
</dbReference>
<reference evidence="4" key="1">
    <citation type="submission" date="2016-10" db="EMBL/GenBank/DDBJ databases">
        <authorList>
            <person name="Varghese N."/>
            <person name="Submissions S."/>
        </authorList>
    </citation>
    <scope>NUCLEOTIDE SEQUENCE [LARGE SCALE GENOMIC DNA]</scope>
    <source>
        <strain evidence="4">DSM 17465</strain>
    </source>
</reference>
<dbReference type="Pfam" id="PF00534">
    <property type="entry name" value="Glycos_transf_1"/>
    <property type="match status" value="1"/>
</dbReference>
<dbReference type="EMBL" id="FPBD01000007">
    <property type="protein sequence ID" value="SFU06477.1"/>
    <property type="molecule type" value="Genomic_DNA"/>
</dbReference>
<evidence type="ECO:0000313" key="4">
    <source>
        <dbReference type="Proteomes" id="UP000183371"/>
    </source>
</evidence>
<dbReference type="PANTHER" id="PTHR45947">
    <property type="entry name" value="SULFOQUINOVOSYL TRANSFERASE SQD2"/>
    <property type="match status" value="1"/>
</dbReference>
<dbReference type="RefSeq" id="WP_054783866.1">
    <property type="nucleotide sequence ID" value="NZ_FPBD01000007.1"/>
</dbReference>
<protein>
    <submittedName>
        <fullName evidence="3">Glycosyltransferase involved in cell wall bisynthesis</fullName>
    </submittedName>
</protein>
<sequence length="353" mass="39295">MKIVIVSDAWHPQINGVVRVLGITRRELTALGHEVILITPDQFHQMPLPTYPDIKLALFPYYKLSKMLRALKPDALHVMTEGPLGWAARKYCRRNGHKFTSSWLSKFPEYASMRTGLPTAWFYKWLIAFHNQAAQTMVTTQTMVEAARTIGIRRVVRWQRGVELKNFRPIPSEVFADYPKPVMLYVGRIAPEKNLEAFLDLNLPGTKVLVGDGPDLASLSKNYPDAVFTGAKTGDDLIEAYCGADVMVFPSKTDTFGLVNLEAMACGIPVAAYPVTGPKDIIGDAPVGATDENLAIAIKRALPMKSEDCIAHAKTFSWERSVQDFLANLVSFSEKQPHETKDVLTSSARKDQT</sequence>
<organism evidence="3 4">
    <name type="scientific">Pseudovibrio denitrificans</name>
    <dbReference type="NCBI Taxonomy" id="258256"/>
    <lineage>
        <taxon>Bacteria</taxon>
        <taxon>Pseudomonadati</taxon>
        <taxon>Pseudomonadota</taxon>
        <taxon>Alphaproteobacteria</taxon>
        <taxon>Hyphomicrobiales</taxon>
        <taxon>Stappiaceae</taxon>
        <taxon>Pseudovibrio</taxon>
    </lineage>
</organism>
<keyword evidence="4" id="KW-1185">Reference proteome</keyword>
<feature type="domain" description="Glycosyltransferase subfamily 4-like N-terminal" evidence="2">
    <location>
        <begin position="14"/>
        <end position="164"/>
    </location>
</feature>
<evidence type="ECO:0000259" key="2">
    <source>
        <dbReference type="Pfam" id="PF13439"/>
    </source>
</evidence>